<sequence length="613" mass="71240">MADLHQNEKNSGEKPTGLQELRNQQIDNKAPVKSTKKETVRRPLYDPEKNNASKTSQGDSKTANANIKKTISVFEQMSFTKITNKNVEDRNKRVRASVCLPISPAQETKKASSPSSEKRINITKKKAYSPTNEAKTQLKENKEENNTKMHVTKEILFSCASLQKNVLDKSSAKLSTKKSVATPSSVEKKENIEKDAFVKTSNDSNNKLLDEKLFESQGDENNASNVNDSSSIYGNSLDSDLVYEVNDLKDQLAVMMEEKLDIEMIFNEKYSKLEEKNNELEEKSNKLEKKNGELENKNNELKEKNQDQEKIINILNKQIESLKLLISDPKDNVKYIEKIEFLSQKIEKLEFDLNELNMHNQILLKELDANKIENQKSTKVLENEIEKSKNIIKDLEGKLKVDNTNIVDSDEYLQSIKLDYIKKEEILRDKLIHVEQVMEIEKAKSTEDIQKMKEEIKISNSLRKKMGIDLSNALTKNSNLSQELDIFKNSLETIRNNYEKALEKEFKEKNDIYSENFQYIRKINSRLEALTDELENEKRKLHNKTVEYDKLYFEFSDLKSKYTDFQEKVFIKDQQTMKHISKIKEEHELMLKSLLKEHNMIIEKLNIQEDILV</sequence>
<gene>
    <name evidence="3" type="ORF">PNEJI1_001822</name>
</gene>
<dbReference type="InParanoid" id="L0PB79"/>
<accession>L0PB79</accession>
<feature type="non-terminal residue" evidence="3">
    <location>
        <position position="613"/>
    </location>
</feature>
<reference evidence="3 4" key="1">
    <citation type="journal article" date="2012" name="MBio">
        <title>De novo assembly of the Pneumocystis jirovecii genome from a single bronchoalveolar lavage fluid specimen from a patient.</title>
        <authorList>
            <person name="Cisse O.H."/>
            <person name="Pagni M."/>
            <person name="Hauser P.M."/>
        </authorList>
    </citation>
    <scope>NUCLEOTIDE SEQUENCE [LARGE SCALE GENOMIC DNA]</scope>
    <source>
        <strain evidence="3 4">SE8</strain>
    </source>
</reference>
<dbReference type="VEuPathDB" id="FungiDB:PNEJI1_001822"/>
<dbReference type="EMBL" id="CAKM01000202">
    <property type="protein sequence ID" value="CCJ29633.1"/>
    <property type="molecule type" value="Genomic_DNA"/>
</dbReference>
<feature type="compositionally biased region" description="Polar residues" evidence="2">
    <location>
        <begin position="52"/>
        <end position="64"/>
    </location>
</feature>
<name>L0PB79_PNEJI</name>
<protein>
    <submittedName>
        <fullName evidence="3">Uncharacterized protein</fullName>
    </submittedName>
</protein>
<feature type="region of interest" description="Disordered" evidence="2">
    <location>
        <begin position="1"/>
        <end position="64"/>
    </location>
</feature>
<feature type="region of interest" description="Disordered" evidence="2">
    <location>
        <begin position="277"/>
        <end position="302"/>
    </location>
</feature>
<evidence type="ECO:0000256" key="2">
    <source>
        <dbReference type="SAM" id="MobiDB-lite"/>
    </source>
</evidence>
<organism evidence="4">
    <name type="scientific">Pneumocystis jirovecii</name>
    <name type="common">Human pneumocystis pneumonia agent</name>
    <dbReference type="NCBI Taxonomy" id="42068"/>
    <lineage>
        <taxon>Eukaryota</taxon>
        <taxon>Fungi</taxon>
        <taxon>Dikarya</taxon>
        <taxon>Ascomycota</taxon>
        <taxon>Taphrinomycotina</taxon>
        <taxon>Pneumocystomycetes</taxon>
        <taxon>Pneumocystaceae</taxon>
        <taxon>Pneumocystis</taxon>
    </lineage>
</organism>
<evidence type="ECO:0000256" key="1">
    <source>
        <dbReference type="SAM" id="Coils"/>
    </source>
</evidence>
<evidence type="ECO:0000313" key="4">
    <source>
        <dbReference type="Proteomes" id="UP000010422"/>
    </source>
</evidence>
<comment type="caution">
    <text evidence="3">The sequence shown here is derived from an EMBL/GenBank/DDBJ whole genome shotgun (WGS) entry which is preliminary data.</text>
</comment>
<evidence type="ECO:0000313" key="3">
    <source>
        <dbReference type="EMBL" id="CCJ29633.1"/>
    </source>
</evidence>
<feature type="compositionally biased region" description="Basic and acidic residues" evidence="2">
    <location>
        <begin position="1"/>
        <end position="12"/>
    </location>
</feature>
<dbReference type="Proteomes" id="UP000010422">
    <property type="component" value="Unassembled WGS sequence"/>
</dbReference>
<keyword evidence="1" id="KW-0175">Coiled coil</keyword>
<dbReference type="AlphaFoldDB" id="L0PB79"/>
<feature type="coiled-coil region" evidence="1">
    <location>
        <begin position="435"/>
        <end position="547"/>
    </location>
</feature>
<proteinExistence type="predicted"/>
<feature type="compositionally biased region" description="Basic and acidic residues" evidence="2">
    <location>
        <begin position="35"/>
        <end position="51"/>
    </location>
</feature>